<sequence>MAIYSFTRELELGAYNINNRARVDGNGDVIHLWGEIETALPGKTSKMTCNGINVDITSVSDLSAGDQTTLATVVSDHKNNV</sequence>
<proteinExistence type="predicted"/>
<comment type="caution">
    <text evidence="1">The sequence shown here is derived from an EMBL/GenBank/DDBJ whole genome shotgun (WGS) entry which is preliminary data.</text>
</comment>
<dbReference type="EMBL" id="LAZR01000451">
    <property type="protein sequence ID" value="KKN68364.1"/>
    <property type="molecule type" value="Genomic_DNA"/>
</dbReference>
<accession>A0A0F9SN02</accession>
<evidence type="ECO:0000313" key="1">
    <source>
        <dbReference type="EMBL" id="KKN68364.1"/>
    </source>
</evidence>
<dbReference type="AlphaFoldDB" id="A0A0F9SN02"/>
<protein>
    <submittedName>
        <fullName evidence="1">Uncharacterized protein</fullName>
    </submittedName>
</protein>
<name>A0A0F9SN02_9ZZZZ</name>
<gene>
    <name evidence="1" type="ORF">LCGC14_0452400</name>
</gene>
<reference evidence="1" key="1">
    <citation type="journal article" date="2015" name="Nature">
        <title>Complex archaea that bridge the gap between prokaryotes and eukaryotes.</title>
        <authorList>
            <person name="Spang A."/>
            <person name="Saw J.H."/>
            <person name="Jorgensen S.L."/>
            <person name="Zaremba-Niedzwiedzka K."/>
            <person name="Martijn J."/>
            <person name="Lind A.E."/>
            <person name="van Eijk R."/>
            <person name="Schleper C."/>
            <person name="Guy L."/>
            <person name="Ettema T.J."/>
        </authorList>
    </citation>
    <scope>NUCLEOTIDE SEQUENCE</scope>
</reference>
<organism evidence="1">
    <name type="scientific">marine sediment metagenome</name>
    <dbReference type="NCBI Taxonomy" id="412755"/>
    <lineage>
        <taxon>unclassified sequences</taxon>
        <taxon>metagenomes</taxon>
        <taxon>ecological metagenomes</taxon>
    </lineage>
</organism>